<dbReference type="EMBL" id="VFRQ01000006">
    <property type="protein sequence ID" value="TPE43569.1"/>
    <property type="molecule type" value="Genomic_DNA"/>
</dbReference>
<keyword evidence="4" id="KW-1185">Reference proteome</keyword>
<dbReference type="Pfam" id="PF06439">
    <property type="entry name" value="3keto-disac_hyd"/>
    <property type="match status" value="1"/>
</dbReference>
<name>A0A501W1S0_9BACT</name>
<proteinExistence type="predicted"/>
<keyword evidence="1" id="KW-0732">Signal</keyword>
<feature type="signal peptide" evidence="1">
    <location>
        <begin position="1"/>
        <end position="22"/>
    </location>
</feature>
<feature type="chain" id="PRO_5021279539" evidence="1">
    <location>
        <begin position="23"/>
        <end position="250"/>
    </location>
</feature>
<evidence type="ECO:0000256" key="1">
    <source>
        <dbReference type="SAM" id="SignalP"/>
    </source>
</evidence>
<dbReference type="GO" id="GO:0016787">
    <property type="term" value="F:hydrolase activity"/>
    <property type="evidence" value="ECO:0007669"/>
    <property type="project" value="InterPro"/>
</dbReference>
<organism evidence="3 4">
    <name type="scientific">Pontibacter mangrovi</name>
    <dbReference type="NCBI Taxonomy" id="2589816"/>
    <lineage>
        <taxon>Bacteria</taxon>
        <taxon>Pseudomonadati</taxon>
        <taxon>Bacteroidota</taxon>
        <taxon>Cytophagia</taxon>
        <taxon>Cytophagales</taxon>
        <taxon>Hymenobacteraceae</taxon>
        <taxon>Pontibacter</taxon>
    </lineage>
</organism>
<comment type="caution">
    <text evidence="3">The sequence shown here is derived from an EMBL/GenBank/DDBJ whole genome shotgun (WGS) entry which is preliminary data.</text>
</comment>
<gene>
    <name evidence="3" type="ORF">FJM65_12490</name>
</gene>
<sequence>MKKIFLPILAVAALWSCQSENAENTSEAMTEVSADSTKAENGAWITLFDGKTTEGWHTYGRDSVGKAWVIDDGALHLDASNKKDWQTSDGGDLVTEEEYGDFDLQLEWKVAKNGNSGIIFYVQEDTSQYHYTWNTGLEMQVLDNEGHPDAKIEKHRAGDLYDLIASSPETVKPAGEWNQVEIISKDGHLELYQNGQKVVETTLWDDNWRQMVSKSKFADMPNWGTFKSGKIALQDHGDNVWYRNIRIKRL</sequence>
<feature type="domain" description="3-keto-alpha-glucoside-1,2-lyase/3-keto-2-hydroxy-glucal hydratase" evidence="2">
    <location>
        <begin position="44"/>
        <end position="248"/>
    </location>
</feature>
<dbReference type="InterPro" id="IPR010496">
    <property type="entry name" value="AL/BT2_dom"/>
</dbReference>
<evidence type="ECO:0000313" key="4">
    <source>
        <dbReference type="Proteomes" id="UP000316727"/>
    </source>
</evidence>
<dbReference type="Gene3D" id="2.60.120.560">
    <property type="entry name" value="Exo-inulinase, domain 1"/>
    <property type="match status" value="1"/>
</dbReference>
<dbReference type="AlphaFoldDB" id="A0A501W1S0"/>
<dbReference type="OrthoDB" id="9806233at2"/>
<dbReference type="RefSeq" id="WP_140621873.1">
    <property type="nucleotide sequence ID" value="NZ_VFRQ01000006.1"/>
</dbReference>
<accession>A0A501W1S0</accession>
<reference evidence="3 4" key="1">
    <citation type="submission" date="2019-06" db="EMBL/GenBank/DDBJ databases">
        <title>A novel bacterium of genus Pontibacter, isolated from marine sediment.</title>
        <authorList>
            <person name="Huang H."/>
            <person name="Mo K."/>
            <person name="Hu Y."/>
        </authorList>
    </citation>
    <scope>NUCLEOTIDE SEQUENCE [LARGE SCALE GENOMIC DNA]</scope>
    <source>
        <strain evidence="3 4">HB172049</strain>
    </source>
</reference>
<evidence type="ECO:0000313" key="3">
    <source>
        <dbReference type="EMBL" id="TPE43569.1"/>
    </source>
</evidence>
<dbReference type="Proteomes" id="UP000316727">
    <property type="component" value="Unassembled WGS sequence"/>
</dbReference>
<evidence type="ECO:0000259" key="2">
    <source>
        <dbReference type="Pfam" id="PF06439"/>
    </source>
</evidence>
<protein>
    <submittedName>
        <fullName evidence="3">DUF1080 domain-containing protein</fullName>
    </submittedName>
</protein>